<dbReference type="EMBL" id="JAFVMF010000002">
    <property type="protein sequence ID" value="MBO1358520.1"/>
    <property type="molecule type" value="Genomic_DNA"/>
</dbReference>
<evidence type="ECO:0000259" key="5">
    <source>
        <dbReference type="PROSITE" id="PS50977"/>
    </source>
</evidence>
<dbReference type="PROSITE" id="PS50977">
    <property type="entry name" value="HTH_TETR_2"/>
    <property type="match status" value="1"/>
</dbReference>
<feature type="DNA-binding region" description="H-T-H motif" evidence="4">
    <location>
        <begin position="29"/>
        <end position="48"/>
    </location>
</feature>
<dbReference type="Gene3D" id="1.10.357.10">
    <property type="entry name" value="Tetracycline Repressor, domain 2"/>
    <property type="match status" value="1"/>
</dbReference>
<sequence>MTMQEDERRERILDAACVVLRGHGYVGASMDKVANACGMSKRTLYHIFPSKHELIHEVIATRFFFVQAPLDPNTGTAKERLTALLVCLANHLLRPDRVSLARAIIADAQESEEIQDIIAQLKFEGERDPVDDELRACVAELGLVCDISRARRILFGVTIGELLLHQFCMPGHPDEWSEVKLRVETGVEIFLAGLKAVDWEALPPSACAA</sequence>
<keyword evidence="7" id="KW-1185">Reference proteome</keyword>
<evidence type="ECO:0000256" key="4">
    <source>
        <dbReference type="PROSITE-ProRule" id="PRU00335"/>
    </source>
</evidence>
<dbReference type="PANTHER" id="PTHR30055:SF234">
    <property type="entry name" value="HTH-TYPE TRANSCRIPTIONAL REGULATOR BETI"/>
    <property type="match status" value="1"/>
</dbReference>
<gene>
    <name evidence="6" type="ORF">J2D73_01735</name>
</gene>
<dbReference type="InterPro" id="IPR036271">
    <property type="entry name" value="Tet_transcr_reg_TetR-rel_C_sf"/>
</dbReference>
<evidence type="ECO:0000313" key="6">
    <source>
        <dbReference type="EMBL" id="MBO1358520.1"/>
    </source>
</evidence>
<organism evidence="6 7">
    <name type="scientific">Acetobacter sacchari</name>
    <dbReference type="NCBI Taxonomy" id="2661687"/>
    <lineage>
        <taxon>Bacteria</taxon>
        <taxon>Pseudomonadati</taxon>
        <taxon>Pseudomonadota</taxon>
        <taxon>Alphaproteobacteria</taxon>
        <taxon>Acetobacterales</taxon>
        <taxon>Acetobacteraceae</taxon>
        <taxon>Acetobacter</taxon>
    </lineage>
</organism>
<accession>A0ABS3LRJ4</accession>
<protein>
    <submittedName>
        <fullName evidence="6">TetR/AcrR family transcriptional regulator</fullName>
    </submittedName>
</protein>
<feature type="domain" description="HTH tetR-type" evidence="5">
    <location>
        <begin position="6"/>
        <end position="66"/>
    </location>
</feature>
<keyword evidence="2 4" id="KW-0238">DNA-binding</keyword>
<keyword evidence="1" id="KW-0805">Transcription regulation</keyword>
<dbReference type="PANTHER" id="PTHR30055">
    <property type="entry name" value="HTH-TYPE TRANSCRIPTIONAL REGULATOR RUTR"/>
    <property type="match status" value="1"/>
</dbReference>
<dbReference type="SUPFAM" id="SSF48498">
    <property type="entry name" value="Tetracyclin repressor-like, C-terminal domain"/>
    <property type="match status" value="1"/>
</dbReference>
<dbReference type="Proteomes" id="UP000664771">
    <property type="component" value="Unassembled WGS sequence"/>
</dbReference>
<dbReference type="PRINTS" id="PR00455">
    <property type="entry name" value="HTHTETR"/>
</dbReference>
<comment type="caution">
    <text evidence="6">The sequence shown here is derived from an EMBL/GenBank/DDBJ whole genome shotgun (WGS) entry which is preliminary data.</text>
</comment>
<dbReference type="InterPro" id="IPR009057">
    <property type="entry name" value="Homeodomain-like_sf"/>
</dbReference>
<evidence type="ECO:0000256" key="1">
    <source>
        <dbReference type="ARBA" id="ARBA00023015"/>
    </source>
</evidence>
<name>A0ABS3LRJ4_9PROT</name>
<proteinExistence type="predicted"/>
<dbReference type="Pfam" id="PF00440">
    <property type="entry name" value="TetR_N"/>
    <property type="match status" value="1"/>
</dbReference>
<reference evidence="6 7" key="1">
    <citation type="submission" date="2021-03" db="EMBL/GenBank/DDBJ databases">
        <title>The complete genome sequence of Acetobacter sacchari TBRC 11175.</title>
        <authorList>
            <person name="Charoenyingcharoen P."/>
            <person name="Yukphan P."/>
        </authorList>
    </citation>
    <scope>NUCLEOTIDE SEQUENCE [LARGE SCALE GENOMIC DNA]</scope>
    <source>
        <strain evidence="6 7">TBRC 11175</strain>
    </source>
</reference>
<evidence type="ECO:0000256" key="2">
    <source>
        <dbReference type="ARBA" id="ARBA00023125"/>
    </source>
</evidence>
<dbReference type="InterPro" id="IPR001647">
    <property type="entry name" value="HTH_TetR"/>
</dbReference>
<evidence type="ECO:0000313" key="7">
    <source>
        <dbReference type="Proteomes" id="UP000664771"/>
    </source>
</evidence>
<dbReference type="SUPFAM" id="SSF46689">
    <property type="entry name" value="Homeodomain-like"/>
    <property type="match status" value="1"/>
</dbReference>
<keyword evidence="3" id="KW-0804">Transcription</keyword>
<dbReference type="InterPro" id="IPR050109">
    <property type="entry name" value="HTH-type_TetR-like_transc_reg"/>
</dbReference>
<evidence type="ECO:0000256" key="3">
    <source>
        <dbReference type="ARBA" id="ARBA00023163"/>
    </source>
</evidence>